<reference evidence="1 2" key="1">
    <citation type="submission" date="2021-06" db="EMBL/GenBank/DDBJ databases">
        <title>Caerostris extrusa draft genome.</title>
        <authorList>
            <person name="Kono N."/>
            <person name="Arakawa K."/>
        </authorList>
    </citation>
    <scope>NUCLEOTIDE SEQUENCE [LARGE SCALE GENOMIC DNA]</scope>
</reference>
<organism evidence="1 2">
    <name type="scientific">Caerostris extrusa</name>
    <name type="common">Bark spider</name>
    <name type="synonym">Caerostris bankana</name>
    <dbReference type="NCBI Taxonomy" id="172846"/>
    <lineage>
        <taxon>Eukaryota</taxon>
        <taxon>Metazoa</taxon>
        <taxon>Ecdysozoa</taxon>
        <taxon>Arthropoda</taxon>
        <taxon>Chelicerata</taxon>
        <taxon>Arachnida</taxon>
        <taxon>Araneae</taxon>
        <taxon>Araneomorphae</taxon>
        <taxon>Entelegynae</taxon>
        <taxon>Araneoidea</taxon>
        <taxon>Araneidae</taxon>
        <taxon>Caerostris</taxon>
    </lineage>
</organism>
<dbReference type="AlphaFoldDB" id="A0AAV4X3M3"/>
<accession>A0AAV4X3M3</accession>
<keyword evidence="2" id="KW-1185">Reference proteome</keyword>
<evidence type="ECO:0000313" key="1">
    <source>
        <dbReference type="EMBL" id="GIY88606.1"/>
    </source>
</evidence>
<name>A0AAV4X3M3_CAEEX</name>
<comment type="caution">
    <text evidence="1">The sequence shown here is derived from an EMBL/GenBank/DDBJ whole genome shotgun (WGS) entry which is preliminary data.</text>
</comment>
<gene>
    <name evidence="1" type="ORF">CEXT_560151</name>
</gene>
<evidence type="ECO:0000313" key="2">
    <source>
        <dbReference type="Proteomes" id="UP001054945"/>
    </source>
</evidence>
<protein>
    <submittedName>
        <fullName evidence="1">Uncharacterized protein</fullName>
    </submittedName>
</protein>
<proteinExistence type="predicted"/>
<dbReference type="EMBL" id="BPLR01017080">
    <property type="protein sequence ID" value="GIY88606.1"/>
    <property type="molecule type" value="Genomic_DNA"/>
</dbReference>
<sequence length="219" mass="25795">MEFYRGVPTIFTTSFNSMRIYRFNLSVPIIDTESLVFMSQTKHTWFRNTIFYPPGQLMDMQNIELRTEGALLIRNFSCVCLYEYKNNSLFGMSFRWSQEIRKKIVNFPEGVLRMLHVRYLDFSKRTVSAFRCSSTTGNSLETNAKGQQMQRLALIRWREQYLELIKKRWCIYRSTLESIDRYGNTNCICGSIQCSLPNAYVCETEFCSTKINDFPPLSI</sequence>
<dbReference type="Proteomes" id="UP001054945">
    <property type="component" value="Unassembled WGS sequence"/>
</dbReference>